<dbReference type="Proteomes" id="UP001054857">
    <property type="component" value="Unassembled WGS sequence"/>
</dbReference>
<dbReference type="Gene3D" id="1.10.238.10">
    <property type="entry name" value="EF-hand"/>
    <property type="match status" value="1"/>
</dbReference>
<accession>A0AAD3DN89</accession>
<dbReference type="InterPro" id="IPR018247">
    <property type="entry name" value="EF_Hand_1_Ca_BS"/>
</dbReference>
<evidence type="ECO:0000256" key="1">
    <source>
        <dbReference type="ARBA" id="ARBA00022837"/>
    </source>
</evidence>
<reference evidence="4 5" key="1">
    <citation type="journal article" date="2021" name="Sci. Rep.">
        <title>Genome sequencing of the multicellular alga Astrephomene provides insights into convergent evolution of germ-soma differentiation.</title>
        <authorList>
            <person name="Yamashita S."/>
            <person name="Yamamoto K."/>
            <person name="Matsuzaki R."/>
            <person name="Suzuki S."/>
            <person name="Yamaguchi H."/>
            <person name="Hirooka S."/>
            <person name="Minakuchi Y."/>
            <person name="Miyagishima S."/>
            <person name="Kawachi M."/>
            <person name="Toyoda A."/>
            <person name="Nozaki H."/>
        </authorList>
    </citation>
    <scope>NUCLEOTIDE SEQUENCE [LARGE SCALE GENOMIC DNA]</scope>
    <source>
        <strain evidence="4 5">NIES-4017</strain>
    </source>
</reference>
<evidence type="ECO:0000256" key="2">
    <source>
        <dbReference type="SAM" id="MobiDB-lite"/>
    </source>
</evidence>
<keyword evidence="5" id="KW-1185">Reference proteome</keyword>
<organism evidence="4 5">
    <name type="scientific">Astrephomene gubernaculifera</name>
    <dbReference type="NCBI Taxonomy" id="47775"/>
    <lineage>
        <taxon>Eukaryota</taxon>
        <taxon>Viridiplantae</taxon>
        <taxon>Chlorophyta</taxon>
        <taxon>core chlorophytes</taxon>
        <taxon>Chlorophyceae</taxon>
        <taxon>CS clade</taxon>
        <taxon>Chlamydomonadales</taxon>
        <taxon>Astrephomenaceae</taxon>
        <taxon>Astrephomene</taxon>
    </lineage>
</organism>
<dbReference type="PROSITE" id="PS50222">
    <property type="entry name" value="EF_HAND_2"/>
    <property type="match status" value="1"/>
</dbReference>
<dbReference type="EMBL" id="BMAR01000007">
    <property type="protein sequence ID" value="GFR44214.1"/>
    <property type="molecule type" value="Genomic_DNA"/>
</dbReference>
<dbReference type="InterPro" id="IPR002048">
    <property type="entry name" value="EF_hand_dom"/>
</dbReference>
<feature type="region of interest" description="Disordered" evidence="2">
    <location>
        <begin position="213"/>
        <end position="233"/>
    </location>
</feature>
<feature type="region of interest" description="Disordered" evidence="2">
    <location>
        <begin position="56"/>
        <end position="86"/>
    </location>
</feature>
<feature type="non-terminal residue" evidence="4">
    <location>
        <position position="233"/>
    </location>
</feature>
<feature type="compositionally biased region" description="Low complexity" evidence="2">
    <location>
        <begin position="213"/>
        <end position="222"/>
    </location>
</feature>
<protein>
    <recommendedName>
        <fullName evidence="3">EF-hand domain-containing protein</fullName>
    </recommendedName>
</protein>
<sequence>MQHRYHVLFHTGDNWGRGCASSVAFEVFGSQGRLLSSQCAKKEVAPVTWNRAQVASRHAAARAPRGAAGGGEAGAGRGADTSPPGRLLEPRRNVFALFSKWLLSSGGGAQLKALLQSVDGSADGVLSMEEVKQLLAKAIPRVSDLETQLFSAMVDVNGDGVISEEELRQSLADCADIDSAVVGGGNPGLATSATSGSPVGVGAVATAAAAVAGSSAQSSSGAAPPPGGGGSSG</sequence>
<gene>
    <name evidence="4" type="ORF">Agub_g5401</name>
</gene>
<name>A0AAD3DN89_9CHLO</name>
<feature type="domain" description="EF-hand" evidence="3">
    <location>
        <begin position="152"/>
        <end position="177"/>
    </location>
</feature>
<evidence type="ECO:0000259" key="3">
    <source>
        <dbReference type="PROSITE" id="PS50222"/>
    </source>
</evidence>
<dbReference type="AlphaFoldDB" id="A0AAD3DN89"/>
<dbReference type="InterPro" id="IPR011992">
    <property type="entry name" value="EF-hand-dom_pair"/>
</dbReference>
<proteinExistence type="predicted"/>
<evidence type="ECO:0000313" key="5">
    <source>
        <dbReference type="Proteomes" id="UP001054857"/>
    </source>
</evidence>
<dbReference type="CDD" id="cd00051">
    <property type="entry name" value="EFh"/>
    <property type="match status" value="1"/>
</dbReference>
<feature type="compositionally biased region" description="Gly residues" evidence="2">
    <location>
        <begin position="67"/>
        <end position="77"/>
    </location>
</feature>
<dbReference type="SUPFAM" id="SSF47473">
    <property type="entry name" value="EF-hand"/>
    <property type="match status" value="1"/>
</dbReference>
<feature type="compositionally biased region" description="Low complexity" evidence="2">
    <location>
        <begin position="56"/>
        <end position="66"/>
    </location>
</feature>
<dbReference type="PROSITE" id="PS00018">
    <property type="entry name" value="EF_HAND_1"/>
    <property type="match status" value="2"/>
</dbReference>
<keyword evidence="1" id="KW-0106">Calcium</keyword>
<comment type="caution">
    <text evidence="4">The sequence shown here is derived from an EMBL/GenBank/DDBJ whole genome shotgun (WGS) entry which is preliminary data.</text>
</comment>
<dbReference type="GO" id="GO:0005509">
    <property type="term" value="F:calcium ion binding"/>
    <property type="evidence" value="ECO:0007669"/>
    <property type="project" value="InterPro"/>
</dbReference>
<dbReference type="Pfam" id="PF13202">
    <property type="entry name" value="EF-hand_5"/>
    <property type="match status" value="1"/>
</dbReference>
<evidence type="ECO:0000313" key="4">
    <source>
        <dbReference type="EMBL" id="GFR44214.1"/>
    </source>
</evidence>